<name>A0A327KEK5_9BRAD</name>
<dbReference type="EMBL" id="NPEU01000246">
    <property type="protein sequence ID" value="RAI35772.1"/>
    <property type="molecule type" value="Genomic_DNA"/>
</dbReference>
<gene>
    <name evidence="2" type="ORF">CH338_18705</name>
</gene>
<keyword evidence="1" id="KW-0472">Membrane</keyword>
<accession>A0A327KEK5</accession>
<comment type="caution">
    <text evidence="2">The sequence shown here is derived from an EMBL/GenBank/DDBJ whole genome shotgun (WGS) entry which is preliminary data.</text>
</comment>
<keyword evidence="1" id="KW-0812">Transmembrane</keyword>
<dbReference type="Proteomes" id="UP000248863">
    <property type="component" value="Unassembled WGS sequence"/>
</dbReference>
<proteinExistence type="predicted"/>
<reference evidence="2 3" key="1">
    <citation type="submission" date="2017-07" db="EMBL/GenBank/DDBJ databases">
        <title>Draft Genome Sequences of Select Purple Nonsulfur Bacteria.</title>
        <authorList>
            <person name="Lasarre B."/>
            <person name="Mckinlay J.B."/>
        </authorList>
    </citation>
    <scope>NUCLEOTIDE SEQUENCE [LARGE SCALE GENOMIC DNA]</scope>
    <source>
        <strain evidence="2 3">DSM 11907</strain>
    </source>
</reference>
<protein>
    <submittedName>
        <fullName evidence="2">Uncharacterized protein</fullName>
    </submittedName>
</protein>
<dbReference type="RefSeq" id="WP_146618829.1">
    <property type="nucleotide sequence ID" value="NZ_NHSK01000158.1"/>
</dbReference>
<organism evidence="2 3">
    <name type="scientific">Rhodoplanes elegans</name>
    <dbReference type="NCBI Taxonomy" id="29408"/>
    <lineage>
        <taxon>Bacteria</taxon>
        <taxon>Pseudomonadati</taxon>
        <taxon>Pseudomonadota</taxon>
        <taxon>Alphaproteobacteria</taxon>
        <taxon>Hyphomicrobiales</taxon>
        <taxon>Nitrobacteraceae</taxon>
        <taxon>Rhodoplanes</taxon>
    </lineage>
</organism>
<feature type="transmembrane region" description="Helical" evidence="1">
    <location>
        <begin position="56"/>
        <end position="78"/>
    </location>
</feature>
<evidence type="ECO:0000313" key="3">
    <source>
        <dbReference type="Proteomes" id="UP000248863"/>
    </source>
</evidence>
<evidence type="ECO:0000256" key="1">
    <source>
        <dbReference type="SAM" id="Phobius"/>
    </source>
</evidence>
<evidence type="ECO:0000313" key="2">
    <source>
        <dbReference type="EMBL" id="RAI35772.1"/>
    </source>
</evidence>
<feature type="transmembrane region" description="Helical" evidence="1">
    <location>
        <begin position="15"/>
        <end position="36"/>
    </location>
</feature>
<keyword evidence="1" id="KW-1133">Transmembrane helix</keyword>
<sequence length="102" mass="10066">MAHPPRRSNGPGPHLAGPVLIGSTLAVVAVAGLAVITDTPADGMLLAAESGLGAGILGVALAGLFTCAAFATSFAAPLETPRGGSAQPLPVRVRVRSFGARR</sequence>
<keyword evidence="3" id="KW-1185">Reference proteome</keyword>
<dbReference type="AlphaFoldDB" id="A0A327KEK5"/>